<protein>
    <submittedName>
        <fullName evidence="2">SMI1/KNR4 family protein</fullName>
    </submittedName>
</protein>
<evidence type="ECO:0000313" key="2">
    <source>
        <dbReference type="EMBL" id="MCW4472760.1"/>
    </source>
</evidence>
<reference evidence="2 3" key="1">
    <citation type="submission" date="2022-10" db="EMBL/GenBank/DDBJ databases">
        <title>Xanthomonas sp. H13-6.</title>
        <authorList>
            <person name="Liu X."/>
            <person name="Deng Z."/>
            <person name="Jiang Y."/>
            <person name="Yu T."/>
            <person name="Ai J."/>
        </authorList>
    </citation>
    <scope>NUCLEOTIDE SEQUENCE [LARGE SCALE GENOMIC DNA]</scope>
    <source>
        <strain evidence="2 3">H13-6</strain>
    </source>
</reference>
<keyword evidence="3" id="KW-1185">Reference proteome</keyword>
<dbReference type="Proteomes" id="UP001209922">
    <property type="component" value="Unassembled WGS sequence"/>
</dbReference>
<gene>
    <name evidence="2" type="ORF">OK345_09605</name>
</gene>
<sequence length="184" mass="21353">MLDRTWDLLSRHLEDDTYDVMSARENAPPVAQLQALAEELQCRFPDEFLAHASGRYGGVYVAVKEELWPRPREFDVGPFWTFLWGLCTFNDAEGIPDFMDLRAMTLQFRDDTGLPLVPFLKVFGDANRYCFDRDGNIVYWEHETNEATPTGKDFFQVLEEELVELRERKDKKLASRPANASRLP</sequence>
<organism evidence="2 3">
    <name type="scientific">Xanthomonas chitinilytica</name>
    <dbReference type="NCBI Taxonomy" id="2989819"/>
    <lineage>
        <taxon>Bacteria</taxon>
        <taxon>Pseudomonadati</taxon>
        <taxon>Pseudomonadota</taxon>
        <taxon>Gammaproteobacteria</taxon>
        <taxon>Lysobacterales</taxon>
        <taxon>Lysobacteraceae</taxon>
        <taxon>Xanthomonas</taxon>
    </lineage>
</organism>
<dbReference type="RefSeq" id="WP_265127743.1">
    <property type="nucleotide sequence ID" value="NZ_JAPCHY010000007.1"/>
</dbReference>
<dbReference type="EMBL" id="JAPCHY010000007">
    <property type="protein sequence ID" value="MCW4472760.1"/>
    <property type="molecule type" value="Genomic_DNA"/>
</dbReference>
<evidence type="ECO:0000313" key="3">
    <source>
        <dbReference type="Proteomes" id="UP001209922"/>
    </source>
</evidence>
<dbReference type="InterPro" id="IPR037883">
    <property type="entry name" value="Knr4/Smi1-like_sf"/>
</dbReference>
<accession>A0ABT3JX78</accession>
<dbReference type="Gene3D" id="3.40.1580.10">
    <property type="entry name" value="SMI1/KNR4-like"/>
    <property type="match status" value="1"/>
</dbReference>
<name>A0ABT3JX78_9XANT</name>
<evidence type="ECO:0000259" key="1">
    <source>
        <dbReference type="Pfam" id="PF09346"/>
    </source>
</evidence>
<dbReference type="SUPFAM" id="SSF160631">
    <property type="entry name" value="SMI1/KNR4-like"/>
    <property type="match status" value="1"/>
</dbReference>
<dbReference type="InterPro" id="IPR018958">
    <property type="entry name" value="Knr4/Smi1-like_dom"/>
</dbReference>
<comment type="caution">
    <text evidence="2">The sequence shown here is derived from an EMBL/GenBank/DDBJ whole genome shotgun (WGS) entry which is preliminary data.</text>
</comment>
<proteinExistence type="predicted"/>
<dbReference type="Pfam" id="PF09346">
    <property type="entry name" value="SMI1_KNR4"/>
    <property type="match status" value="1"/>
</dbReference>
<feature type="domain" description="Knr4/Smi1-like" evidence="1">
    <location>
        <begin position="31"/>
        <end position="159"/>
    </location>
</feature>